<dbReference type="EMBL" id="CBTN010000003">
    <property type="protein sequence ID" value="CDH49284.1"/>
    <property type="molecule type" value="Genomic_DNA"/>
</dbReference>
<comment type="subunit">
    <text evidence="3">Associated with the spliceosome.</text>
</comment>
<sequence length="617" mass="68486">MATLSSLLPKPRQQTVDSAPTSSAPQYEKKLNQLATTRPNDRIPPYGKRGGYRPRVPEDFGNGGAFPEIHIAQYPLNMGRKDMQPTERSGGALTLQVDAEGNVKYDAIARQGHGDDRIIHSSLKDMVPLKERKDVDVEKIAMDRPSEEEVQSVAEKTKAALERIVNVKIKAAQPKNVVQTSGGTNKDPTYIRYTPATNLANDSFNAGAKQRIIRMVDAPVDPMEPPSFKHKKIPRGPPSPPAPVMHSPPRKLTAKEQAEWVIPPCISNWKNTKGYTIPLDKRLAADGRGLQEITINDNFAKFSEALYAADRHAREEVRQRNLMQQKLAQKQKEAEEEKLRDLAQKAREERAGLKPSSSSAAAATGGAAAAPPSSANRPTAASLMPDYDSSDDSEEASGSESESEDERRRPARREVEEDDEKARERDRLRRERQKQREREMRMSRMGTEAKAKHLARESGRDISEKIALGLAKPTMSKDSMFDARLFNQSSGIGSGFKDDESYSLYDKPLFNQTSSSIYRFRGDQNDSDIFGSTDAEELEKSIHQDKFGMRKGFAGAEGSGQGSSGPVEFEKETMVASSAPKEDVFGLDTFLSKAKKGKRKASDDEDEEYDRKGKKRA</sequence>
<evidence type="ECO:0000256" key="4">
    <source>
        <dbReference type="SAM" id="MobiDB-lite"/>
    </source>
</evidence>
<dbReference type="STRING" id="1263082.A0A068RH21"/>
<evidence type="ECO:0000256" key="2">
    <source>
        <dbReference type="ARBA" id="ARBA00022160"/>
    </source>
</evidence>
<keyword evidence="7" id="KW-1185">Reference proteome</keyword>
<keyword evidence="3" id="KW-0747">Spliceosome</keyword>
<accession>A0A068RH21</accession>
<feature type="region of interest" description="Disordered" evidence="4">
    <location>
        <begin position="1"/>
        <end position="64"/>
    </location>
</feature>
<comment type="function">
    <text evidence="3">Involved in pre-mRNA splicing.</text>
</comment>
<feature type="region of interest" description="Disordered" evidence="4">
    <location>
        <begin position="347"/>
        <end position="460"/>
    </location>
</feature>
<feature type="region of interest" description="Disordered" evidence="4">
    <location>
        <begin position="225"/>
        <end position="249"/>
    </location>
</feature>
<dbReference type="GO" id="GO:0000398">
    <property type="term" value="P:mRNA splicing, via spliceosome"/>
    <property type="evidence" value="ECO:0007669"/>
    <property type="project" value="InterPro"/>
</dbReference>
<keyword evidence="3" id="KW-0539">Nucleus</keyword>
<proteinExistence type="inferred from homology"/>
<feature type="compositionally biased region" description="Low complexity" evidence="4">
    <location>
        <begin position="355"/>
        <end position="382"/>
    </location>
</feature>
<evidence type="ECO:0000256" key="1">
    <source>
        <dbReference type="ARBA" id="ARBA00010197"/>
    </source>
</evidence>
<evidence type="ECO:0000256" key="3">
    <source>
        <dbReference type="RuleBase" id="RU367140"/>
    </source>
</evidence>
<evidence type="ECO:0000313" key="7">
    <source>
        <dbReference type="Proteomes" id="UP000027586"/>
    </source>
</evidence>
<dbReference type="AlphaFoldDB" id="A0A068RH21"/>
<feature type="compositionally biased region" description="Acidic residues" evidence="4">
    <location>
        <begin position="388"/>
        <end position="404"/>
    </location>
</feature>
<dbReference type="PANTHER" id="PTHR12096">
    <property type="entry name" value="NUCLEAR PROTEIN SKIP-RELATED"/>
    <property type="match status" value="1"/>
</dbReference>
<organism evidence="6 7">
    <name type="scientific">Lichtheimia corymbifera JMRC:FSU:9682</name>
    <dbReference type="NCBI Taxonomy" id="1263082"/>
    <lineage>
        <taxon>Eukaryota</taxon>
        <taxon>Fungi</taxon>
        <taxon>Fungi incertae sedis</taxon>
        <taxon>Mucoromycota</taxon>
        <taxon>Mucoromycotina</taxon>
        <taxon>Mucoromycetes</taxon>
        <taxon>Mucorales</taxon>
        <taxon>Lichtheimiaceae</taxon>
        <taxon>Lichtheimia</taxon>
    </lineage>
</organism>
<feature type="region of interest" description="Disordered" evidence="4">
    <location>
        <begin position="593"/>
        <end position="617"/>
    </location>
</feature>
<feature type="region of interest" description="Disordered" evidence="4">
    <location>
        <begin position="551"/>
        <end position="580"/>
    </location>
</feature>
<dbReference type="OrthoDB" id="666364at2759"/>
<dbReference type="Proteomes" id="UP000027586">
    <property type="component" value="Unassembled WGS sequence"/>
</dbReference>
<feature type="domain" description="SKI-interacting protein SKIP SNW" evidence="5">
    <location>
        <begin position="189"/>
        <end position="350"/>
    </location>
</feature>
<feature type="compositionally biased region" description="Polar residues" evidence="4">
    <location>
        <begin position="1"/>
        <end position="25"/>
    </location>
</feature>
<protein>
    <recommendedName>
        <fullName evidence="2 3">Pre-mRNA-processing protein 45</fullName>
    </recommendedName>
</protein>
<dbReference type="InterPro" id="IPR017862">
    <property type="entry name" value="SKI-int_prot_SKIP"/>
</dbReference>
<dbReference type="InterPro" id="IPR004015">
    <property type="entry name" value="SKI-int_prot_SKIP_SNW-dom"/>
</dbReference>
<evidence type="ECO:0000259" key="5">
    <source>
        <dbReference type="Pfam" id="PF02731"/>
    </source>
</evidence>
<gene>
    <name evidence="6" type="ORF">LCOR_01032.1</name>
</gene>
<feature type="compositionally biased region" description="Basic and acidic residues" evidence="4">
    <location>
        <begin position="405"/>
        <end position="460"/>
    </location>
</feature>
<comment type="similarity">
    <text evidence="1 3">Belongs to the SNW family.</text>
</comment>
<dbReference type="VEuPathDB" id="FungiDB:LCOR_01032.1"/>
<dbReference type="Pfam" id="PF02731">
    <property type="entry name" value="SKIP_SNW"/>
    <property type="match status" value="1"/>
</dbReference>
<evidence type="ECO:0000313" key="6">
    <source>
        <dbReference type="EMBL" id="CDH49284.1"/>
    </source>
</evidence>
<dbReference type="GO" id="GO:0005681">
    <property type="term" value="C:spliceosomal complex"/>
    <property type="evidence" value="ECO:0007669"/>
    <property type="project" value="UniProtKB-UniRule"/>
</dbReference>
<keyword evidence="3" id="KW-0507">mRNA processing</keyword>
<reference evidence="6" key="1">
    <citation type="submission" date="2013-08" db="EMBL/GenBank/DDBJ databases">
        <title>Gene expansion shapes genome architecture in the human pathogen Lichtheimia corymbifera: an evolutionary genomics analysis in the ancient terrestrial Mucorales (Mucoromycotina).</title>
        <authorList>
            <person name="Schwartze V.U."/>
            <person name="Winter S."/>
            <person name="Shelest E."/>
            <person name="Marcet-Houben M."/>
            <person name="Horn F."/>
            <person name="Wehner S."/>
            <person name="Hoffmann K."/>
            <person name="Riege K."/>
            <person name="Sammeth M."/>
            <person name="Nowrousian M."/>
            <person name="Valiante V."/>
            <person name="Linde J."/>
            <person name="Jacobsen I.D."/>
            <person name="Marz M."/>
            <person name="Brakhage A.A."/>
            <person name="Gabaldon T."/>
            <person name="Bocker S."/>
            <person name="Voigt K."/>
        </authorList>
    </citation>
    <scope>NUCLEOTIDE SEQUENCE [LARGE SCALE GENOMIC DNA]</scope>
    <source>
        <strain evidence="6">FSU 9682</strain>
    </source>
</reference>
<comment type="subcellular location">
    <subcellularLocation>
        <location evidence="3">Nucleus</location>
    </subcellularLocation>
</comment>
<name>A0A068RH21_9FUNG</name>
<keyword evidence="3" id="KW-0508">mRNA splicing</keyword>
<comment type="caution">
    <text evidence="6">The sequence shown here is derived from an EMBL/GenBank/DDBJ whole genome shotgun (WGS) entry which is preliminary data.</text>
</comment>